<gene>
    <name evidence="1" type="ORF">SVUK_LOCUS20154</name>
</gene>
<protein>
    <submittedName>
        <fullName evidence="1">Uncharacterized protein</fullName>
    </submittedName>
</protein>
<dbReference type="OrthoDB" id="10264196at2759"/>
<accession>A0A3P7JP18</accession>
<dbReference type="Gene3D" id="3.30.230.70">
    <property type="entry name" value="GHMP Kinase, N-terminal domain"/>
    <property type="match status" value="1"/>
</dbReference>
<dbReference type="InterPro" id="IPR036345">
    <property type="entry name" value="ExoRNase_PH_dom2_sf"/>
</dbReference>
<dbReference type="AlphaFoldDB" id="A0A3P7JP18"/>
<dbReference type="Proteomes" id="UP000270094">
    <property type="component" value="Unassembled WGS sequence"/>
</dbReference>
<organism evidence="1 2">
    <name type="scientific">Strongylus vulgaris</name>
    <name type="common">Blood worm</name>
    <dbReference type="NCBI Taxonomy" id="40348"/>
    <lineage>
        <taxon>Eukaryota</taxon>
        <taxon>Metazoa</taxon>
        <taxon>Ecdysozoa</taxon>
        <taxon>Nematoda</taxon>
        <taxon>Chromadorea</taxon>
        <taxon>Rhabditida</taxon>
        <taxon>Rhabditina</taxon>
        <taxon>Rhabditomorpha</taxon>
        <taxon>Strongyloidea</taxon>
        <taxon>Strongylidae</taxon>
        <taxon>Strongylus</taxon>
    </lineage>
</organism>
<evidence type="ECO:0000313" key="1">
    <source>
        <dbReference type="EMBL" id="VDM85156.1"/>
    </source>
</evidence>
<name>A0A3P7JP18_STRVU</name>
<dbReference type="InterPro" id="IPR027408">
    <property type="entry name" value="PNPase/RNase_PH_dom_sf"/>
</dbReference>
<sequence>MLDVIVAAHIARTSSGDFIVDPRKSQIVDGYSECTLALMPNQNQIVCCDIRGGNLTSPDVEELITFATEKSMKLYPVLRKALLATISVQEGSSC</sequence>
<keyword evidence="2" id="KW-1185">Reference proteome</keyword>
<dbReference type="SUPFAM" id="SSF55666">
    <property type="entry name" value="Ribonuclease PH domain 2-like"/>
    <property type="match status" value="1"/>
</dbReference>
<proteinExistence type="predicted"/>
<reference evidence="1 2" key="1">
    <citation type="submission" date="2018-11" db="EMBL/GenBank/DDBJ databases">
        <authorList>
            <consortium name="Pathogen Informatics"/>
        </authorList>
    </citation>
    <scope>NUCLEOTIDE SEQUENCE [LARGE SCALE GENOMIC DNA]</scope>
</reference>
<dbReference type="EMBL" id="UYYB01136837">
    <property type="protein sequence ID" value="VDM85156.1"/>
    <property type="molecule type" value="Genomic_DNA"/>
</dbReference>
<evidence type="ECO:0000313" key="2">
    <source>
        <dbReference type="Proteomes" id="UP000270094"/>
    </source>
</evidence>